<evidence type="ECO:0000256" key="4">
    <source>
        <dbReference type="ARBA" id="ARBA00009759"/>
    </source>
</evidence>
<dbReference type="GO" id="GO:0008441">
    <property type="term" value="F:3'(2'),5'-bisphosphate nucleotidase activity"/>
    <property type="evidence" value="ECO:0007669"/>
    <property type="project" value="TreeGrafter"/>
</dbReference>
<evidence type="ECO:0000256" key="11">
    <source>
        <dbReference type="ARBA" id="ARBA00022801"/>
    </source>
</evidence>
<dbReference type="Pfam" id="PF00459">
    <property type="entry name" value="Inositol_P"/>
    <property type="match status" value="1"/>
</dbReference>
<dbReference type="SUPFAM" id="SSF53187">
    <property type="entry name" value="Zn-dependent exopeptidases"/>
    <property type="match status" value="1"/>
</dbReference>
<dbReference type="GO" id="GO:0006508">
    <property type="term" value="P:proteolysis"/>
    <property type="evidence" value="ECO:0007669"/>
    <property type="project" value="UniProtKB-KW"/>
</dbReference>
<evidence type="ECO:0000256" key="5">
    <source>
        <dbReference type="ARBA" id="ARBA00011245"/>
    </source>
</evidence>
<comment type="similarity">
    <text evidence="16">Belongs to the peptidase M28 family. M28E subfamily.</text>
</comment>
<evidence type="ECO:0000256" key="17">
    <source>
        <dbReference type="PIRSR" id="PIRSR600760-2"/>
    </source>
</evidence>
<accession>A0A1L9VLQ4</accession>
<feature type="chain" id="PRO_5011818215" description="Peptide hydrolase" evidence="18">
    <location>
        <begin position="19"/>
        <end position="746"/>
    </location>
</feature>
<dbReference type="Gene3D" id="3.30.540.10">
    <property type="entry name" value="Fructose-1,6-Bisphosphatase, subunit A, domain 1"/>
    <property type="match status" value="1"/>
</dbReference>
<organism evidence="20 21">
    <name type="scientific">Aspergillus glaucus CBS 516.65</name>
    <dbReference type="NCBI Taxonomy" id="1160497"/>
    <lineage>
        <taxon>Eukaryota</taxon>
        <taxon>Fungi</taxon>
        <taxon>Dikarya</taxon>
        <taxon>Ascomycota</taxon>
        <taxon>Pezizomycotina</taxon>
        <taxon>Eurotiomycetes</taxon>
        <taxon>Eurotiomycetidae</taxon>
        <taxon>Eurotiales</taxon>
        <taxon>Aspergillaceae</taxon>
        <taxon>Aspergillus</taxon>
        <taxon>Aspergillus subgen. Aspergillus</taxon>
    </lineage>
</organism>
<evidence type="ECO:0000256" key="6">
    <source>
        <dbReference type="ARBA" id="ARBA00022438"/>
    </source>
</evidence>
<keyword evidence="6" id="KW-0031">Aminopeptidase</keyword>
<dbReference type="AlphaFoldDB" id="A0A1L9VLQ4"/>
<dbReference type="PANTHER" id="PTHR43200">
    <property type="entry name" value="PHOSPHATASE"/>
    <property type="match status" value="1"/>
</dbReference>
<protein>
    <recommendedName>
        <fullName evidence="18">Peptide hydrolase</fullName>
        <ecNumber evidence="18">3.4.-.-</ecNumber>
    </recommendedName>
</protein>
<sequence length="746" mass="82025">MKITTALALSATASGVLGAVLPQQEPLIDHTVHVHHEPEKFLIELAPYQTRWVTEEEKWVLKLDGVNFIDVTNARNTGTYPSVIRTTNTVRYPGKMEHRDNVTQLARGLSKQNMKQNLEHFTSYHTRYYKSSMGVESATWLYEQVASLVTQSGADKHGATVAQFTHPWGQSSVIARIPGRSEKTVVVSAHQDSINLFLPSILAAPGADDDGSGTVTILETLRALLQSDDIVGGKAPNTVEFHWYSGEEGGLLGSQEVWAQYRQDRRDVKAMLQQDMTGYVQGTLDAGREEAIGVIVDFVDQDLTKFIKEVITTYCEIPFVETKCGYACSDHASASRQGYAAAMAIEGEMENTNKKIHTTDDQIKYLSFDHMRQHATMALGFVYETTIMDYSGPYAKELELACLTVQRATLLTKKLLEAVDKGTLGKSDDSPVTIADFAAQALIIGAIHNAFPDDEFVGEEDSTALRQDETLLERTWELASTSRLDDEASESLLYAPQSREEMLEIIDRGARGQCTPRSRAWVLDPVDGTATFMKNQQYAVCLSLVENGQQKMGVLGGPNLNLEDGRIQEEVIDQDGYGHQVLAVAGEGAWIRKMNTGSLLPATKLDPVAQITDPSEIQFVDCSAATSSNFELHARVAKRLGAPWPPRADLWAAQLRYVAIAIGGCHVLMKVPRKTSYRSKIWDHSGGMLIAQELGVMVTDLTGSPVDCSLGRTLAGCYGMVVAPASIHGRIVEAIRETMEESDDDE</sequence>
<dbReference type="CDD" id="cd01517">
    <property type="entry name" value="PAP_phosphatase"/>
    <property type="match status" value="1"/>
</dbReference>
<keyword evidence="21" id="KW-1185">Reference proteome</keyword>
<reference evidence="21" key="1">
    <citation type="journal article" date="2017" name="Genome Biol.">
        <title>Comparative genomics reveals high biological diversity and specific adaptations in the industrially and medically important fungal genus Aspergillus.</title>
        <authorList>
            <person name="de Vries R.P."/>
            <person name="Riley R."/>
            <person name="Wiebenga A."/>
            <person name="Aguilar-Osorio G."/>
            <person name="Amillis S."/>
            <person name="Uchima C.A."/>
            <person name="Anderluh G."/>
            <person name="Asadollahi M."/>
            <person name="Askin M."/>
            <person name="Barry K."/>
            <person name="Battaglia E."/>
            <person name="Bayram O."/>
            <person name="Benocci T."/>
            <person name="Braus-Stromeyer S.A."/>
            <person name="Caldana C."/>
            <person name="Canovas D."/>
            <person name="Cerqueira G.C."/>
            <person name="Chen F."/>
            <person name="Chen W."/>
            <person name="Choi C."/>
            <person name="Clum A."/>
            <person name="Dos Santos R.A."/>
            <person name="Damasio A.R."/>
            <person name="Diallinas G."/>
            <person name="Emri T."/>
            <person name="Fekete E."/>
            <person name="Flipphi M."/>
            <person name="Freyberg S."/>
            <person name="Gallo A."/>
            <person name="Gournas C."/>
            <person name="Habgood R."/>
            <person name="Hainaut M."/>
            <person name="Harispe M.L."/>
            <person name="Henrissat B."/>
            <person name="Hilden K.S."/>
            <person name="Hope R."/>
            <person name="Hossain A."/>
            <person name="Karabika E."/>
            <person name="Karaffa L."/>
            <person name="Karanyi Z."/>
            <person name="Krasevec N."/>
            <person name="Kuo A."/>
            <person name="Kusch H."/>
            <person name="LaButti K."/>
            <person name="Lagendijk E.L."/>
            <person name="Lapidus A."/>
            <person name="Levasseur A."/>
            <person name="Lindquist E."/>
            <person name="Lipzen A."/>
            <person name="Logrieco A.F."/>
            <person name="MacCabe A."/>
            <person name="Maekelae M.R."/>
            <person name="Malavazi I."/>
            <person name="Melin P."/>
            <person name="Meyer V."/>
            <person name="Mielnichuk N."/>
            <person name="Miskei M."/>
            <person name="Molnar A.P."/>
            <person name="Mule G."/>
            <person name="Ngan C.Y."/>
            <person name="Orejas M."/>
            <person name="Orosz E."/>
            <person name="Ouedraogo J.P."/>
            <person name="Overkamp K.M."/>
            <person name="Park H.-S."/>
            <person name="Perrone G."/>
            <person name="Piumi F."/>
            <person name="Punt P.J."/>
            <person name="Ram A.F."/>
            <person name="Ramon A."/>
            <person name="Rauscher S."/>
            <person name="Record E."/>
            <person name="Riano-Pachon D.M."/>
            <person name="Robert V."/>
            <person name="Roehrig J."/>
            <person name="Ruller R."/>
            <person name="Salamov A."/>
            <person name="Salih N.S."/>
            <person name="Samson R.A."/>
            <person name="Sandor E."/>
            <person name="Sanguinetti M."/>
            <person name="Schuetze T."/>
            <person name="Sepcic K."/>
            <person name="Shelest E."/>
            <person name="Sherlock G."/>
            <person name="Sophianopoulou V."/>
            <person name="Squina F.M."/>
            <person name="Sun H."/>
            <person name="Susca A."/>
            <person name="Todd R.B."/>
            <person name="Tsang A."/>
            <person name="Unkles S.E."/>
            <person name="van de Wiele N."/>
            <person name="van Rossen-Uffink D."/>
            <person name="Oliveira J.V."/>
            <person name="Vesth T.C."/>
            <person name="Visser J."/>
            <person name="Yu J.-H."/>
            <person name="Zhou M."/>
            <person name="Andersen M.R."/>
            <person name="Archer D.B."/>
            <person name="Baker S.E."/>
            <person name="Benoit I."/>
            <person name="Brakhage A.A."/>
            <person name="Braus G.H."/>
            <person name="Fischer R."/>
            <person name="Frisvad J.C."/>
            <person name="Goldman G.H."/>
            <person name="Houbraken J."/>
            <person name="Oakley B."/>
            <person name="Pocsi I."/>
            <person name="Scazzocchio C."/>
            <person name="Seiboth B."/>
            <person name="vanKuyk P.A."/>
            <person name="Wortman J."/>
            <person name="Dyer P.S."/>
            <person name="Grigoriev I.V."/>
        </authorList>
    </citation>
    <scope>NUCLEOTIDE SEQUENCE [LARGE SCALE GENOMIC DNA]</scope>
    <source>
        <strain evidence="21">CBS 516.65</strain>
    </source>
</reference>
<comment type="subunit">
    <text evidence="5">Monomer.</text>
</comment>
<dbReference type="EC" id="3.4.-.-" evidence="18"/>
<dbReference type="GeneID" id="34465264"/>
<evidence type="ECO:0000256" key="16">
    <source>
        <dbReference type="ARBA" id="ARBA00043962"/>
    </source>
</evidence>
<dbReference type="Pfam" id="PF04389">
    <property type="entry name" value="Peptidase_M28"/>
    <property type="match status" value="1"/>
</dbReference>
<keyword evidence="10 18" id="KW-0732">Signal</keyword>
<evidence type="ECO:0000259" key="19">
    <source>
        <dbReference type="Pfam" id="PF04389"/>
    </source>
</evidence>
<keyword evidence="11 18" id="KW-0378">Hydrolase</keyword>
<dbReference type="Gene3D" id="3.40.190.80">
    <property type="match status" value="1"/>
</dbReference>
<feature type="signal peptide" evidence="18">
    <location>
        <begin position="1"/>
        <end position="18"/>
    </location>
</feature>
<evidence type="ECO:0000256" key="14">
    <source>
        <dbReference type="ARBA" id="ARBA00023145"/>
    </source>
</evidence>
<keyword evidence="12 18" id="KW-0862">Zinc</keyword>
<dbReference type="SUPFAM" id="SSF56655">
    <property type="entry name" value="Carbohydrate phosphatase"/>
    <property type="match status" value="1"/>
</dbReference>
<dbReference type="GO" id="GO:0005576">
    <property type="term" value="C:extracellular region"/>
    <property type="evidence" value="ECO:0007669"/>
    <property type="project" value="UniProtKB-SubCell"/>
</dbReference>
<dbReference type="RefSeq" id="XP_022401523.1">
    <property type="nucleotide sequence ID" value="XM_022549004.1"/>
</dbReference>
<dbReference type="CDD" id="cd03879">
    <property type="entry name" value="M28_AAP"/>
    <property type="match status" value="1"/>
</dbReference>
<proteinExistence type="inferred from homology"/>
<dbReference type="VEuPathDB" id="FungiDB:ASPGLDRAFT_66301"/>
<keyword evidence="8 18" id="KW-0645">Protease</keyword>
<dbReference type="FunFam" id="3.40.630.10:FF:000042">
    <property type="entry name" value="Peptide hydrolase"/>
    <property type="match status" value="1"/>
</dbReference>
<feature type="binding site" evidence="17">
    <location>
        <position position="524"/>
    </location>
    <ligand>
        <name>Mg(2+)</name>
        <dbReference type="ChEBI" id="CHEBI:18420"/>
        <label>1</label>
        <note>catalytic</note>
    </ligand>
</feature>
<dbReference type="GO" id="GO:0000103">
    <property type="term" value="P:sulfate assimilation"/>
    <property type="evidence" value="ECO:0007669"/>
    <property type="project" value="TreeGrafter"/>
</dbReference>
<evidence type="ECO:0000256" key="7">
    <source>
        <dbReference type="ARBA" id="ARBA00022525"/>
    </source>
</evidence>
<evidence type="ECO:0000313" key="20">
    <source>
        <dbReference type="EMBL" id="OJJ84825.1"/>
    </source>
</evidence>
<feature type="domain" description="Peptidase M28" evidence="19">
    <location>
        <begin position="173"/>
        <end position="381"/>
    </location>
</feature>
<dbReference type="FunFam" id="3.40.190.80:FF:000021">
    <property type="entry name" value="Myo-inositol-1(Or 4)-monophosphatase"/>
    <property type="match status" value="1"/>
</dbReference>
<keyword evidence="9 17" id="KW-0479">Metal-binding</keyword>
<dbReference type="PANTHER" id="PTHR43200:SF2">
    <property type="entry name" value="3'(2'),5'-BISPHOSPHATE NUCLEOTIDASE"/>
    <property type="match status" value="1"/>
</dbReference>
<dbReference type="InterPro" id="IPR000760">
    <property type="entry name" value="Inositol_monophosphatase-like"/>
</dbReference>
<comment type="cofactor">
    <cofactor evidence="2">
        <name>Zn(2+)</name>
        <dbReference type="ChEBI" id="CHEBI:29105"/>
    </cofactor>
</comment>
<dbReference type="OrthoDB" id="2214at2759"/>
<dbReference type="Gene3D" id="3.40.630.10">
    <property type="entry name" value="Zn peptidases"/>
    <property type="match status" value="1"/>
</dbReference>
<evidence type="ECO:0000256" key="10">
    <source>
        <dbReference type="ARBA" id="ARBA00022729"/>
    </source>
</evidence>
<dbReference type="InterPro" id="IPR007484">
    <property type="entry name" value="Peptidase_M28"/>
</dbReference>
<evidence type="ECO:0000256" key="15">
    <source>
        <dbReference type="ARBA" id="ARBA00023157"/>
    </source>
</evidence>
<gene>
    <name evidence="20" type="ORF">ASPGLDRAFT_66301</name>
</gene>
<dbReference type="InterPro" id="IPR051090">
    <property type="entry name" value="Inositol_monoP_superfamily"/>
</dbReference>
<evidence type="ECO:0000256" key="1">
    <source>
        <dbReference type="ARBA" id="ARBA00001946"/>
    </source>
</evidence>
<comment type="similarity">
    <text evidence="4">Belongs to the inositol monophosphatase superfamily.</text>
</comment>
<dbReference type="Proteomes" id="UP000184300">
    <property type="component" value="Unassembled WGS sequence"/>
</dbReference>
<keyword evidence="13 17" id="KW-0460">Magnesium</keyword>
<evidence type="ECO:0000256" key="9">
    <source>
        <dbReference type="ARBA" id="ARBA00022723"/>
    </source>
</evidence>
<keyword evidence="15" id="KW-1015">Disulfide bond</keyword>
<comment type="subcellular location">
    <subcellularLocation>
        <location evidence="3">Secreted</location>
    </subcellularLocation>
</comment>
<evidence type="ECO:0000256" key="12">
    <source>
        <dbReference type="ARBA" id="ARBA00022833"/>
    </source>
</evidence>
<evidence type="ECO:0000256" key="8">
    <source>
        <dbReference type="ARBA" id="ARBA00022670"/>
    </source>
</evidence>
<feature type="binding site" evidence="17">
    <location>
        <position position="527"/>
    </location>
    <ligand>
        <name>Mg(2+)</name>
        <dbReference type="ChEBI" id="CHEBI:18420"/>
        <label>1</label>
        <note>catalytic</note>
    </ligand>
</feature>
<dbReference type="STRING" id="1160497.A0A1L9VLQ4"/>
<dbReference type="PROSITE" id="PS00629">
    <property type="entry name" value="IMP_1"/>
    <property type="match status" value="1"/>
</dbReference>
<dbReference type="InterPro" id="IPR020583">
    <property type="entry name" value="Inositol_monoP_metal-BS"/>
</dbReference>
<evidence type="ECO:0000256" key="18">
    <source>
        <dbReference type="RuleBase" id="RU361240"/>
    </source>
</evidence>
<comment type="cofactor">
    <cofactor evidence="1 17">
        <name>Mg(2+)</name>
        <dbReference type="ChEBI" id="CHEBI:18420"/>
    </cofactor>
</comment>
<keyword evidence="14" id="KW-0865">Zymogen</keyword>
<name>A0A1L9VLQ4_ASPGL</name>
<evidence type="ECO:0000256" key="2">
    <source>
        <dbReference type="ARBA" id="ARBA00001947"/>
    </source>
</evidence>
<feature type="binding site" evidence="17">
    <location>
        <position position="683"/>
    </location>
    <ligand>
        <name>Mg(2+)</name>
        <dbReference type="ChEBI" id="CHEBI:18420"/>
        <label>1</label>
        <note>catalytic</note>
    </ligand>
</feature>
<dbReference type="GO" id="GO:0004177">
    <property type="term" value="F:aminopeptidase activity"/>
    <property type="evidence" value="ECO:0007669"/>
    <property type="project" value="UniProtKB-KW"/>
</dbReference>
<evidence type="ECO:0000256" key="13">
    <source>
        <dbReference type="ARBA" id="ARBA00022842"/>
    </source>
</evidence>
<feature type="binding site" evidence="17">
    <location>
        <position position="459"/>
    </location>
    <ligand>
        <name>Mg(2+)</name>
        <dbReference type="ChEBI" id="CHEBI:18420"/>
        <label>1</label>
        <note>catalytic</note>
    </ligand>
</feature>
<dbReference type="GO" id="GO:0046872">
    <property type="term" value="F:metal ion binding"/>
    <property type="evidence" value="ECO:0007669"/>
    <property type="project" value="UniProtKB-KW"/>
</dbReference>
<dbReference type="EMBL" id="KV878896">
    <property type="protein sequence ID" value="OJJ84825.1"/>
    <property type="molecule type" value="Genomic_DNA"/>
</dbReference>
<evidence type="ECO:0000256" key="3">
    <source>
        <dbReference type="ARBA" id="ARBA00004613"/>
    </source>
</evidence>
<keyword evidence="7" id="KW-0964">Secreted</keyword>
<evidence type="ECO:0000313" key="21">
    <source>
        <dbReference type="Proteomes" id="UP000184300"/>
    </source>
</evidence>